<keyword evidence="1" id="KW-0175">Coiled coil</keyword>
<accession>A0A919VDJ5</accession>
<comment type="caution">
    <text evidence="2">The sequence shown here is derived from an EMBL/GenBank/DDBJ whole genome shotgun (WGS) entry which is preliminary data.</text>
</comment>
<sequence>MNCYDAMKRILEIDVRMQELGDLLSNAKDSAEKMKYEDMIDALEIEFLKLRNALKHTEININFAK</sequence>
<evidence type="ECO:0000313" key="3">
    <source>
        <dbReference type="Proteomes" id="UP000679179"/>
    </source>
</evidence>
<keyword evidence="3" id="KW-1185">Reference proteome</keyword>
<evidence type="ECO:0000256" key="1">
    <source>
        <dbReference type="SAM" id="Coils"/>
    </source>
</evidence>
<name>A0A919VDJ5_9CLOT</name>
<organism evidence="2 3">
    <name type="scientific">Clostridium polyendosporum</name>
    <dbReference type="NCBI Taxonomy" id="69208"/>
    <lineage>
        <taxon>Bacteria</taxon>
        <taxon>Bacillati</taxon>
        <taxon>Bacillota</taxon>
        <taxon>Clostridia</taxon>
        <taxon>Eubacteriales</taxon>
        <taxon>Clostridiaceae</taxon>
        <taxon>Clostridium</taxon>
    </lineage>
</organism>
<dbReference type="RefSeq" id="WP_212902814.1">
    <property type="nucleotide sequence ID" value="NZ_BOPZ01000004.1"/>
</dbReference>
<protein>
    <submittedName>
        <fullName evidence="2">Uncharacterized protein</fullName>
    </submittedName>
</protein>
<reference evidence="2" key="1">
    <citation type="submission" date="2021-03" db="EMBL/GenBank/DDBJ databases">
        <title>Taxonomic study of Clostridium polyendosporum from meadow-gley soil under rice.</title>
        <authorList>
            <person name="Kobayashi H."/>
            <person name="Tanizawa Y."/>
            <person name="Yagura M."/>
        </authorList>
    </citation>
    <scope>NUCLEOTIDE SEQUENCE</scope>
    <source>
        <strain evidence="2">JCM 30710</strain>
    </source>
</reference>
<dbReference type="Proteomes" id="UP000679179">
    <property type="component" value="Unassembled WGS sequence"/>
</dbReference>
<evidence type="ECO:0000313" key="2">
    <source>
        <dbReference type="EMBL" id="GIM28079.1"/>
    </source>
</evidence>
<feature type="coiled-coil region" evidence="1">
    <location>
        <begin position="26"/>
        <end position="60"/>
    </location>
</feature>
<dbReference type="AlphaFoldDB" id="A0A919VDJ5"/>
<gene>
    <name evidence="2" type="ORF">CPJCM30710_07450</name>
</gene>
<dbReference type="EMBL" id="BOPZ01000004">
    <property type="protein sequence ID" value="GIM28079.1"/>
    <property type="molecule type" value="Genomic_DNA"/>
</dbReference>
<proteinExistence type="predicted"/>